<name>A0A3P3DQT8_9RHOB</name>
<protein>
    <submittedName>
        <fullName evidence="1">Uncharacterized protein</fullName>
    </submittedName>
</protein>
<dbReference type="Proteomes" id="UP000282125">
    <property type="component" value="Unassembled WGS sequence"/>
</dbReference>
<comment type="caution">
    <text evidence="1">The sequence shown here is derived from an EMBL/GenBank/DDBJ whole genome shotgun (WGS) entry which is preliminary data.</text>
</comment>
<dbReference type="AlphaFoldDB" id="A0A3P3DQT8"/>
<evidence type="ECO:0000313" key="1">
    <source>
        <dbReference type="EMBL" id="RRH76589.1"/>
    </source>
</evidence>
<dbReference type="EMBL" id="RRAZ01000006">
    <property type="protein sequence ID" value="RRH76589.1"/>
    <property type="molecule type" value="Genomic_DNA"/>
</dbReference>
<gene>
    <name evidence="1" type="ORF">EG244_05300</name>
</gene>
<accession>A0A3P3DQT8</accession>
<keyword evidence="2" id="KW-1185">Reference proteome</keyword>
<reference evidence="1 2" key="1">
    <citation type="submission" date="2018-11" db="EMBL/GenBank/DDBJ databases">
        <title>Gemmobacter sp. nov., YIM 102744-1 draft genome.</title>
        <authorList>
            <person name="Li G."/>
            <person name="Jiang Y."/>
        </authorList>
    </citation>
    <scope>NUCLEOTIDE SEQUENCE [LARGE SCALE GENOMIC DNA]</scope>
    <source>
        <strain evidence="1 2">YIM 102744-1</strain>
    </source>
</reference>
<organism evidence="1 2">
    <name type="scientific">Falsigemmobacter faecalis</name>
    <dbReference type="NCBI Taxonomy" id="2488730"/>
    <lineage>
        <taxon>Bacteria</taxon>
        <taxon>Pseudomonadati</taxon>
        <taxon>Pseudomonadota</taxon>
        <taxon>Alphaproteobacteria</taxon>
        <taxon>Rhodobacterales</taxon>
        <taxon>Paracoccaceae</taxon>
        <taxon>Falsigemmobacter</taxon>
    </lineage>
</organism>
<proteinExistence type="predicted"/>
<evidence type="ECO:0000313" key="2">
    <source>
        <dbReference type="Proteomes" id="UP000282125"/>
    </source>
</evidence>
<dbReference type="RefSeq" id="WP_124963976.1">
    <property type="nucleotide sequence ID" value="NZ_RRAZ01000006.1"/>
</dbReference>
<sequence>MTLRAFVEKSAEAGLLRETTERLMALMVGANTNANTKRNLRSQRRAKDPAGRTGSVCRPSLIRAALCSRR</sequence>